<name>A0A8H5XUW2_9HYPO</name>
<feature type="region of interest" description="Disordered" evidence="1">
    <location>
        <begin position="62"/>
        <end position="88"/>
    </location>
</feature>
<dbReference type="AlphaFoldDB" id="A0A8H5XUW2"/>
<evidence type="ECO:0000313" key="2">
    <source>
        <dbReference type="EMBL" id="KAF5700428.1"/>
    </source>
</evidence>
<organism evidence="2 3">
    <name type="scientific">Fusarium mundagurra</name>
    <dbReference type="NCBI Taxonomy" id="1567541"/>
    <lineage>
        <taxon>Eukaryota</taxon>
        <taxon>Fungi</taxon>
        <taxon>Dikarya</taxon>
        <taxon>Ascomycota</taxon>
        <taxon>Pezizomycotina</taxon>
        <taxon>Sordariomycetes</taxon>
        <taxon>Hypocreomycetidae</taxon>
        <taxon>Hypocreales</taxon>
        <taxon>Nectriaceae</taxon>
        <taxon>Fusarium</taxon>
        <taxon>Fusarium fujikuroi species complex</taxon>
    </lineage>
</organism>
<accession>A0A8H5XUW2</accession>
<reference evidence="2 3" key="1">
    <citation type="submission" date="2020-05" db="EMBL/GenBank/DDBJ databases">
        <title>Identification and distribution of gene clusters putatively required for synthesis of sphingolipid metabolism inhibitors in phylogenetically diverse species of the filamentous fungus Fusarium.</title>
        <authorList>
            <person name="Kim H.-S."/>
            <person name="Busman M."/>
            <person name="Brown D.W."/>
            <person name="Divon H."/>
            <person name="Uhlig S."/>
            <person name="Proctor R.H."/>
        </authorList>
    </citation>
    <scope>NUCLEOTIDE SEQUENCE [LARGE SCALE GENOMIC DNA]</scope>
    <source>
        <strain evidence="2 3">NRRL 66235</strain>
    </source>
</reference>
<dbReference type="EMBL" id="JAAOAN010000733">
    <property type="protein sequence ID" value="KAF5700428.1"/>
    <property type="molecule type" value="Genomic_DNA"/>
</dbReference>
<sequence>MKGTVTSDQKADDKVGRLFIFTQKPNPHRAISQEEPRANRFWTVSNEPQIMVPCERHQKFRHTQWRLSTDEHQRTRTPIDTGPTPNDDYKESFLMYLVG</sequence>
<comment type="caution">
    <text evidence="2">The sequence shown here is derived from an EMBL/GenBank/DDBJ whole genome shotgun (WGS) entry which is preliminary data.</text>
</comment>
<keyword evidence="3" id="KW-1185">Reference proteome</keyword>
<proteinExistence type="predicted"/>
<gene>
    <name evidence="2" type="ORF">FMUND_14340</name>
</gene>
<dbReference type="Proteomes" id="UP000544331">
    <property type="component" value="Unassembled WGS sequence"/>
</dbReference>
<protein>
    <submittedName>
        <fullName evidence="2">Uncharacterized protein</fullName>
    </submittedName>
</protein>
<evidence type="ECO:0000313" key="3">
    <source>
        <dbReference type="Proteomes" id="UP000544331"/>
    </source>
</evidence>
<evidence type="ECO:0000256" key="1">
    <source>
        <dbReference type="SAM" id="MobiDB-lite"/>
    </source>
</evidence>